<feature type="domain" description="TonB-dependent receptor plug" evidence="14">
    <location>
        <begin position="60"/>
        <end position="169"/>
    </location>
</feature>
<gene>
    <name evidence="15" type="ORF">HYQ43_14595</name>
</gene>
<keyword evidence="6" id="KW-0406">Ion transport</keyword>
<evidence type="ECO:0000256" key="4">
    <source>
        <dbReference type="ARBA" id="ARBA00022692"/>
    </source>
</evidence>
<feature type="chain" id="PRO_5028950378" evidence="12">
    <location>
        <begin position="37"/>
        <end position="713"/>
    </location>
</feature>
<evidence type="ECO:0000256" key="11">
    <source>
        <dbReference type="RuleBase" id="RU003357"/>
    </source>
</evidence>
<evidence type="ECO:0000256" key="1">
    <source>
        <dbReference type="ARBA" id="ARBA00004571"/>
    </source>
</evidence>
<keyword evidence="2 10" id="KW-0813">Transport</keyword>
<reference evidence="15 16" key="1">
    <citation type="submission" date="2020-07" db="EMBL/GenBank/DDBJ databases">
        <title>The complete genome of Paracoccus pantotrophus ACCC 10489.</title>
        <authorList>
            <person name="Si Y."/>
        </authorList>
    </citation>
    <scope>NUCLEOTIDE SEQUENCE [LARGE SCALE GENOMIC DNA]</scope>
    <source>
        <strain evidence="15 16">ACCC10489</strain>
    </source>
</reference>
<evidence type="ECO:0000259" key="13">
    <source>
        <dbReference type="Pfam" id="PF00593"/>
    </source>
</evidence>
<dbReference type="AlphaFoldDB" id="A0A7H9BVI4"/>
<keyword evidence="7 11" id="KW-0798">TonB box</keyword>
<dbReference type="GO" id="GO:0009279">
    <property type="term" value="C:cell outer membrane"/>
    <property type="evidence" value="ECO:0007669"/>
    <property type="project" value="UniProtKB-SubCell"/>
</dbReference>
<sequence length="713" mass="77715">MPSFPVFPPARACGSRNMRAALLSLTALCVPAMALAQAEDADVVVLDNIVITAAGFEQNIKEAPASISVITAEELQKGNFTSLTDALKEVQGVVTTGTANESDIFIRGLPGQYTLILVDGKRQSTRDSRVNGNAGYEQSFIPPIAAIDRIEVVRGPMSSLYGSDAMGGVINIITKPVADTWTGSVSVETVVQDEEGFENSRQTSFYASGPLVADVLGLQVWGRKLDQDASSISGGPGGSDDYDLGARLTWHVDDQNQVLLEAGRTQITAEDYGDLGYRDHDRDHWSLTHKGSFADLDTELSFSQETGERTSYSRTAAGADFVENLRSPEVRNSVLDGKATRTLSWNGEHRLTVGGQFIRTEITDQNPGAVAPGEDPRDEKFQGDEWSLYVEDEWRLRDDFALTLGLRYTDNEFYGGHVAPRIYGVWNATENLTVKGGISTGYKTPELRSIIPGYAYTSGGAGCASNTPPSCAVILGNPNLKPEETLNFELSTVYEADAFTLSATAFHTKFDNKLQQKSLGVGDNDPANGIEDGYWTGGPQYLGTDGGLYYRRVIQNFNVDEAEISGLELAGDWDITPTLSARASYTYTKSEQKTGEFAGFPLARTPEHMASLRFDWMTPVEGLDSWLSANYHGSEIASGLRIGSNGREVEINGQTGRKYSPYTTVDIGANYRINEMATLNAAVYNVFNEEVREAEFNTVQEGRRLWLGLTANF</sequence>
<keyword evidence="9 10" id="KW-0998">Cell outer membrane</keyword>
<evidence type="ECO:0000256" key="6">
    <source>
        <dbReference type="ARBA" id="ARBA00023065"/>
    </source>
</evidence>
<evidence type="ECO:0000256" key="7">
    <source>
        <dbReference type="ARBA" id="ARBA00023077"/>
    </source>
</evidence>
<dbReference type="Proteomes" id="UP000509322">
    <property type="component" value="Chromosome 2"/>
</dbReference>
<dbReference type="InterPro" id="IPR039426">
    <property type="entry name" value="TonB-dep_rcpt-like"/>
</dbReference>
<dbReference type="Pfam" id="PF00593">
    <property type="entry name" value="TonB_dep_Rec_b-barrel"/>
    <property type="match status" value="1"/>
</dbReference>
<evidence type="ECO:0000256" key="9">
    <source>
        <dbReference type="ARBA" id="ARBA00023237"/>
    </source>
</evidence>
<evidence type="ECO:0000256" key="2">
    <source>
        <dbReference type="ARBA" id="ARBA00022448"/>
    </source>
</evidence>
<dbReference type="Gene3D" id="2.170.130.10">
    <property type="entry name" value="TonB-dependent receptor, plug domain"/>
    <property type="match status" value="1"/>
</dbReference>
<dbReference type="GO" id="GO:0044718">
    <property type="term" value="P:siderophore transmembrane transport"/>
    <property type="evidence" value="ECO:0007669"/>
    <property type="project" value="TreeGrafter"/>
</dbReference>
<keyword evidence="4 10" id="KW-0812">Transmembrane</keyword>
<dbReference type="Gene3D" id="2.40.170.20">
    <property type="entry name" value="TonB-dependent receptor, beta-barrel domain"/>
    <property type="match status" value="1"/>
</dbReference>
<evidence type="ECO:0000313" key="15">
    <source>
        <dbReference type="EMBL" id="QLH15410.1"/>
    </source>
</evidence>
<proteinExistence type="inferred from homology"/>
<evidence type="ECO:0000256" key="12">
    <source>
        <dbReference type="SAM" id="SignalP"/>
    </source>
</evidence>
<accession>A0A7H9BVI4</accession>
<evidence type="ECO:0000256" key="5">
    <source>
        <dbReference type="ARBA" id="ARBA00022729"/>
    </source>
</evidence>
<feature type="domain" description="TonB-dependent receptor-like beta-barrel" evidence="13">
    <location>
        <begin position="228"/>
        <end position="686"/>
    </location>
</feature>
<protein>
    <submittedName>
        <fullName evidence="15">TonB-dependent receptor</fullName>
    </submittedName>
</protein>
<dbReference type="PANTHER" id="PTHR30069">
    <property type="entry name" value="TONB-DEPENDENT OUTER MEMBRANE RECEPTOR"/>
    <property type="match status" value="1"/>
</dbReference>
<dbReference type="PROSITE" id="PS52016">
    <property type="entry name" value="TONB_DEPENDENT_REC_3"/>
    <property type="match status" value="1"/>
</dbReference>
<evidence type="ECO:0000256" key="10">
    <source>
        <dbReference type="PROSITE-ProRule" id="PRU01360"/>
    </source>
</evidence>
<dbReference type="EMBL" id="CP058690">
    <property type="protein sequence ID" value="QLH15410.1"/>
    <property type="molecule type" value="Genomic_DNA"/>
</dbReference>
<dbReference type="GO" id="GO:0015344">
    <property type="term" value="F:siderophore uptake transmembrane transporter activity"/>
    <property type="evidence" value="ECO:0007669"/>
    <property type="project" value="TreeGrafter"/>
</dbReference>
<keyword evidence="5 12" id="KW-0732">Signal</keyword>
<evidence type="ECO:0000259" key="14">
    <source>
        <dbReference type="Pfam" id="PF07715"/>
    </source>
</evidence>
<dbReference type="InterPro" id="IPR037066">
    <property type="entry name" value="Plug_dom_sf"/>
</dbReference>
<dbReference type="SUPFAM" id="SSF56935">
    <property type="entry name" value="Porins"/>
    <property type="match status" value="1"/>
</dbReference>
<dbReference type="InterPro" id="IPR012910">
    <property type="entry name" value="Plug_dom"/>
</dbReference>
<keyword evidence="8 10" id="KW-0472">Membrane</keyword>
<dbReference type="PANTHER" id="PTHR30069:SF53">
    <property type="entry name" value="COLICIN I RECEPTOR-RELATED"/>
    <property type="match status" value="1"/>
</dbReference>
<evidence type="ECO:0000256" key="8">
    <source>
        <dbReference type="ARBA" id="ARBA00023136"/>
    </source>
</evidence>
<feature type="signal peptide" evidence="12">
    <location>
        <begin position="1"/>
        <end position="36"/>
    </location>
</feature>
<dbReference type="CDD" id="cd01347">
    <property type="entry name" value="ligand_gated_channel"/>
    <property type="match status" value="1"/>
</dbReference>
<dbReference type="InterPro" id="IPR000531">
    <property type="entry name" value="Beta-barrel_TonB"/>
</dbReference>
<dbReference type="InterPro" id="IPR036942">
    <property type="entry name" value="Beta-barrel_TonB_sf"/>
</dbReference>
<keyword evidence="15" id="KW-0675">Receptor</keyword>
<name>A0A7H9BVI4_PARPN</name>
<evidence type="ECO:0000313" key="16">
    <source>
        <dbReference type="Proteomes" id="UP000509322"/>
    </source>
</evidence>
<evidence type="ECO:0000256" key="3">
    <source>
        <dbReference type="ARBA" id="ARBA00022452"/>
    </source>
</evidence>
<comment type="similarity">
    <text evidence="10 11">Belongs to the TonB-dependent receptor family.</text>
</comment>
<keyword evidence="3 10" id="KW-1134">Transmembrane beta strand</keyword>
<organism evidence="15 16">
    <name type="scientific">Paracoccus pantotrophus</name>
    <name type="common">Thiosphaera pantotropha</name>
    <dbReference type="NCBI Taxonomy" id="82367"/>
    <lineage>
        <taxon>Bacteria</taxon>
        <taxon>Pseudomonadati</taxon>
        <taxon>Pseudomonadota</taxon>
        <taxon>Alphaproteobacteria</taxon>
        <taxon>Rhodobacterales</taxon>
        <taxon>Paracoccaceae</taxon>
        <taxon>Paracoccus</taxon>
    </lineage>
</organism>
<comment type="subcellular location">
    <subcellularLocation>
        <location evidence="1 10">Cell outer membrane</location>
        <topology evidence="1 10">Multi-pass membrane protein</topology>
    </subcellularLocation>
</comment>
<dbReference type="Pfam" id="PF07715">
    <property type="entry name" value="Plug"/>
    <property type="match status" value="1"/>
</dbReference>